<keyword evidence="2" id="KW-1003">Cell membrane</keyword>
<organism evidence="6 7">
    <name type="scientific">Azoarcus taiwanensis</name>
    <dbReference type="NCBI Taxonomy" id="666964"/>
    <lineage>
        <taxon>Bacteria</taxon>
        <taxon>Pseudomonadati</taxon>
        <taxon>Pseudomonadota</taxon>
        <taxon>Betaproteobacteria</taxon>
        <taxon>Rhodocyclales</taxon>
        <taxon>Zoogloeaceae</taxon>
        <taxon>Azoarcus</taxon>
    </lineage>
</organism>
<keyword evidence="2" id="KW-0472">Membrane</keyword>
<evidence type="ECO:0000259" key="5">
    <source>
        <dbReference type="PROSITE" id="PS50893"/>
    </source>
</evidence>
<evidence type="ECO:0000256" key="1">
    <source>
        <dbReference type="ARBA" id="ARBA00022448"/>
    </source>
</evidence>
<dbReference type="InterPro" id="IPR017871">
    <property type="entry name" value="ABC_transporter-like_CS"/>
</dbReference>
<dbReference type="RefSeq" id="WP_168988438.1">
    <property type="nucleotide sequence ID" value="NZ_CAWPHM010000299.1"/>
</dbReference>
<keyword evidence="3" id="KW-0547">Nucleotide-binding</keyword>
<dbReference type="InterPro" id="IPR017911">
    <property type="entry name" value="MacB-like_ATP-bd"/>
</dbReference>
<dbReference type="AlphaFoldDB" id="A0A972JBR9"/>
<dbReference type="Gene3D" id="3.40.50.300">
    <property type="entry name" value="P-loop containing nucleotide triphosphate hydrolases"/>
    <property type="match status" value="1"/>
</dbReference>
<keyword evidence="4 6" id="KW-0067">ATP-binding</keyword>
<dbReference type="GO" id="GO:0022857">
    <property type="term" value="F:transmembrane transporter activity"/>
    <property type="evidence" value="ECO:0007669"/>
    <property type="project" value="TreeGrafter"/>
</dbReference>
<dbReference type="SMART" id="SM00382">
    <property type="entry name" value="AAA"/>
    <property type="match status" value="1"/>
</dbReference>
<evidence type="ECO:0000313" key="6">
    <source>
        <dbReference type="EMBL" id="NMG03742.1"/>
    </source>
</evidence>
<keyword evidence="1" id="KW-0813">Transport</keyword>
<dbReference type="GO" id="GO:0005886">
    <property type="term" value="C:plasma membrane"/>
    <property type="evidence" value="ECO:0007669"/>
    <property type="project" value="TreeGrafter"/>
</dbReference>
<dbReference type="PROSITE" id="PS00211">
    <property type="entry name" value="ABC_TRANSPORTER_1"/>
    <property type="match status" value="1"/>
</dbReference>
<dbReference type="CDD" id="cd03255">
    <property type="entry name" value="ABC_MJ0796_LolCDE_FtsE"/>
    <property type="match status" value="1"/>
</dbReference>
<sequence>MLELIAIRKAFNQGKPNEFWALDGIDLEIPQKGVTVLRGPSGSGKTTLLTILGCLARPTEGRVRLHGELISGLPERFLTEIRRKTFGFVFQQFNLIRGLSAIENIILPSYPTGERRSVLLERGEALLEKLRLSHRRDNAVEWLSGGEQQRVAICRALINSPQILIADEPTANLDTRLAREFLTILKLLADEGRTVVMTSHDPVVADSEVVDRVISLRDGRIVPDLAQVFAQAFG</sequence>
<gene>
    <name evidence="6" type="ORF">GPA21_12270</name>
</gene>
<name>A0A972JBR9_9RHOO</name>
<protein>
    <submittedName>
        <fullName evidence="6">ATP-binding cassette domain-containing protein</fullName>
    </submittedName>
</protein>
<dbReference type="InterPro" id="IPR003593">
    <property type="entry name" value="AAA+_ATPase"/>
</dbReference>
<dbReference type="GO" id="GO:0016887">
    <property type="term" value="F:ATP hydrolysis activity"/>
    <property type="evidence" value="ECO:0007669"/>
    <property type="project" value="InterPro"/>
</dbReference>
<evidence type="ECO:0000256" key="3">
    <source>
        <dbReference type="ARBA" id="ARBA00022741"/>
    </source>
</evidence>
<keyword evidence="7" id="KW-1185">Reference proteome</keyword>
<dbReference type="PROSITE" id="PS50893">
    <property type="entry name" value="ABC_TRANSPORTER_2"/>
    <property type="match status" value="1"/>
</dbReference>
<dbReference type="PANTHER" id="PTHR24220">
    <property type="entry name" value="IMPORT ATP-BINDING PROTEIN"/>
    <property type="match status" value="1"/>
</dbReference>
<dbReference type="InterPro" id="IPR027417">
    <property type="entry name" value="P-loop_NTPase"/>
</dbReference>
<accession>A0A972JBR9</accession>
<dbReference type="InterPro" id="IPR015854">
    <property type="entry name" value="ABC_transpr_LolD-like"/>
</dbReference>
<dbReference type="EMBL" id="WTVM01000071">
    <property type="protein sequence ID" value="NMG03742.1"/>
    <property type="molecule type" value="Genomic_DNA"/>
</dbReference>
<comment type="caution">
    <text evidence="6">The sequence shown here is derived from an EMBL/GenBank/DDBJ whole genome shotgun (WGS) entry which is preliminary data.</text>
</comment>
<dbReference type="PANTHER" id="PTHR24220:SF86">
    <property type="entry name" value="ABC TRANSPORTER ABCH.1"/>
    <property type="match status" value="1"/>
</dbReference>
<evidence type="ECO:0000313" key="7">
    <source>
        <dbReference type="Proteomes" id="UP000599523"/>
    </source>
</evidence>
<dbReference type="InterPro" id="IPR003439">
    <property type="entry name" value="ABC_transporter-like_ATP-bd"/>
</dbReference>
<evidence type="ECO:0000256" key="4">
    <source>
        <dbReference type="ARBA" id="ARBA00022840"/>
    </source>
</evidence>
<dbReference type="GO" id="GO:0005524">
    <property type="term" value="F:ATP binding"/>
    <property type="evidence" value="ECO:0007669"/>
    <property type="project" value="UniProtKB-KW"/>
</dbReference>
<reference evidence="6" key="1">
    <citation type="submission" date="2019-12" db="EMBL/GenBank/DDBJ databases">
        <title>Comparative genomics gives insights into the taxonomy of the Azoarcus-Aromatoleum group and reveals separate origins of nif in the plant-associated Azoarcus and non-plant-associated Aromatoleum sub-groups.</title>
        <authorList>
            <person name="Lafos M."/>
            <person name="Maluk M."/>
            <person name="Batista M."/>
            <person name="Junghare M."/>
            <person name="Carmona M."/>
            <person name="Faoro H."/>
            <person name="Cruz L.M."/>
            <person name="Battistoni F."/>
            <person name="De Souza E."/>
            <person name="Pedrosa F."/>
            <person name="Chen W.-M."/>
            <person name="Poole P.S."/>
            <person name="Dixon R.A."/>
            <person name="James E.K."/>
        </authorList>
    </citation>
    <scope>NUCLEOTIDE SEQUENCE</scope>
    <source>
        <strain evidence="6">NSC3</strain>
    </source>
</reference>
<feature type="domain" description="ABC transporter" evidence="5">
    <location>
        <begin position="2"/>
        <end position="234"/>
    </location>
</feature>
<dbReference type="Proteomes" id="UP000599523">
    <property type="component" value="Unassembled WGS sequence"/>
</dbReference>
<dbReference type="SUPFAM" id="SSF52540">
    <property type="entry name" value="P-loop containing nucleoside triphosphate hydrolases"/>
    <property type="match status" value="1"/>
</dbReference>
<evidence type="ECO:0000256" key="2">
    <source>
        <dbReference type="ARBA" id="ARBA00022475"/>
    </source>
</evidence>
<dbReference type="Pfam" id="PF00005">
    <property type="entry name" value="ABC_tran"/>
    <property type="match status" value="1"/>
</dbReference>
<proteinExistence type="predicted"/>